<dbReference type="Gene3D" id="6.10.250.1380">
    <property type="match status" value="1"/>
</dbReference>
<evidence type="ECO:0000256" key="13">
    <source>
        <dbReference type="ARBA" id="ARBA00029651"/>
    </source>
</evidence>
<accession>A0A4D6ME42</accession>
<keyword evidence="6" id="KW-0132">Cell division</keyword>
<comment type="similarity">
    <text evidence="3">Belongs to the SKA2 family.</text>
</comment>
<dbReference type="PANTHER" id="PTHR32017:SF3">
    <property type="entry name" value="SPINDLE AND KINETOCHORE-ASSOCIATED PROTEIN 2"/>
    <property type="match status" value="1"/>
</dbReference>
<dbReference type="GO" id="GO:0000278">
    <property type="term" value="P:mitotic cell cycle"/>
    <property type="evidence" value="ECO:0007669"/>
    <property type="project" value="TreeGrafter"/>
</dbReference>
<evidence type="ECO:0000256" key="1">
    <source>
        <dbReference type="ARBA" id="ARBA00004186"/>
    </source>
</evidence>
<dbReference type="Pfam" id="PF16740">
    <property type="entry name" value="SKA2"/>
    <property type="match status" value="1"/>
</dbReference>
<evidence type="ECO:0000256" key="3">
    <source>
        <dbReference type="ARBA" id="ARBA00010684"/>
    </source>
</evidence>
<dbReference type="GO" id="GO:0007059">
    <property type="term" value="P:chromosome segregation"/>
    <property type="evidence" value="ECO:0007669"/>
    <property type="project" value="InterPro"/>
</dbReference>
<keyword evidence="12" id="KW-0137">Centromere</keyword>
<organism evidence="15 16">
    <name type="scientific">Vigna unguiculata</name>
    <name type="common">Cowpea</name>
    <dbReference type="NCBI Taxonomy" id="3917"/>
    <lineage>
        <taxon>Eukaryota</taxon>
        <taxon>Viridiplantae</taxon>
        <taxon>Streptophyta</taxon>
        <taxon>Embryophyta</taxon>
        <taxon>Tracheophyta</taxon>
        <taxon>Spermatophyta</taxon>
        <taxon>Magnoliopsida</taxon>
        <taxon>eudicotyledons</taxon>
        <taxon>Gunneridae</taxon>
        <taxon>Pentapetalae</taxon>
        <taxon>rosids</taxon>
        <taxon>fabids</taxon>
        <taxon>Fabales</taxon>
        <taxon>Fabaceae</taxon>
        <taxon>Papilionoideae</taxon>
        <taxon>50 kb inversion clade</taxon>
        <taxon>NPAAA clade</taxon>
        <taxon>indigoferoid/millettioid clade</taxon>
        <taxon>Phaseoleae</taxon>
        <taxon>Vigna</taxon>
    </lineage>
</organism>
<evidence type="ECO:0000256" key="11">
    <source>
        <dbReference type="ARBA" id="ARBA00023306"/>
    </source>
</evidence>
<sequence>MEHQYHQATDGLLNLFTKANHDLSSVHHRLEKEFLQVYPDNANPMQLVSRIKKLQDDIATLKGQCHELLVAKQDLIDQAQRILVENRNLVQRMQPSLGIFSTGEDDAAFTNFKQVIEEWTAQVRSKTGSDLLTIERGYFVVVWISSTILEAGTDVVRKGEWS</sequence>
<evidence type="ECO:0000256" key="8">
    <source>
        <dbReference type="ARBA" id="ARBA00022776"/>
    </source>
</evidence>
<keyword evidence="4" id="KW-0158">Chromosome</keyword>
<evidence type="ECO:0000313" key="15">
    <source>
        <dbReference type="EMBL" id="QCD99237.1"/>
    </source>
</evidence>
<dbReference type="GO" id="GO:0008017">
    <property type="term" value="F:microtubule binding"/>
    <property type="evidence" value="ECO:0007669"/>
    <property type="project" value="InterPro"/>
</dbReference>
<comment type="subcellular location">
    <subcellularLocation>
        <location evidence="2">Chromosome</location>
        <location evidence="2">Centromere</location>
        <location evidence="2">Kinetochore</location>
    </subcellularLocation>
    <subcellularLocation>
        <location evidence="1">Cytoplasm</location>
        <location evidence="1">Cytoskeleton</location>
        <location evidence="1">Spindle</location>
    </subcellularLocation>
</comment>
<evidence type="ECO:0000256" key="4">
    <source>
        <dbReference type="ARBA" id="ARBA00022454"/>
    </source>
</evidence>
<dbReference type="InterPro" id="IPR042091">
    <property type="entry name" value="Ska2_N"/>
</dbReference>
<dbReference type="PANTHER" id="PTHR32017">
    <property type="entry name" value="SPINDLE AND KINETOCHORE-ASSOCIATED PROTEIN 2"/>
    <property type="match status" value="1"/>
</dbReference>
<dbReference type="GO" id="GO:0051301">
    <property type="term" value="P:cell division"/>
    <property type="evidence" value="ECO:0007669"/>
    <property type="project" value="UniProtKB-KW"/>
</dbReference>
<gene>
    <name evidence="15" type="ORF">DEO72_LG7g518</name>
</gene>
<evidence type="ECO:0000256" key="12">
    <source>
        <dbReference type="ARBA" id="ARBA00023328"/>
    </source>
</evidence>
<keyword evidence="7" id="KW-0493">Microtubule</keyword>
<evidence type="ECO:0000256" key="9">
    <source>
        <dbReference type="ARBA" id="ARBA00022838"/>
    </source>
</evidence>
<keyword evidence="5" id="KW-0963">Cytoplasm</keyword>
<dbReference type="InterPro" id="IPR026762">
    <property type="entry name" value="Ska2"/>
</dbReference>
<keyword evidence="11" id="KW-0131">Cell cycle</keyword>
<evidence type="ECO:0000256" key="5">
    <source>
        <dbReference type="ARBA" id="ARBA00022490"/>
    </source>
</evidence>
<feature type="domain" description="Ska2 N-terminal" evidence="14">
    <location>
        <begin position="6"/>
        <end position="112"/>
    </location>
</feature>
<name>A0A4D6ME42_VIGUN</name>
<evidence type="ECO:0000256" key="10">
    <source>
        <dbReference type="ARBA" id="ARBA00023212"/>
    </source>
</evidence>
<keyword evidence="16" id="KW-1185">Reference proteome</keyword>
<dbReference type="AlphaFoldDB" id="A0A4D6ME42"/>
<keyword evidence="9" id="KW-0995">Kinetochore</keyword>
<evidence type="ECO:0000256" key="2">
    <source>
        <dbReference type="ARBA" id="ARBA00004629"/>
    </source>
</evidence>
<dbReference type="Proteomes" id="UP000501690">
    <property type="component" value="Linkage Group LG7"/>
</dbReference>
<evidence type="ECO:0000259" key="14">
    <source>
        <dbReference type="Pfam" id="PF16740"/>
    </source>
</evidence>
<evidence type="ECO:0000256" key="6">
    <source>
        <dbReference type="ARBA" id="ARBA00022618"/>
    </source>
</evidence>
<reference evidence="15 16" key="1">
    <citation type="submission" date="2019-04" db="EMBL/GenBank/DDBJ databases">
        <title>An improved genome assembly and genetic linkage map for asparagus bean, Vigna unguiculata ssp. sesquipedialis.</title>
        <authorList>
            <person name="Xia Q."/>
            <person name="Zhang R."/>
            <person name="Dong Y."/>
        </authorList>
    </citation>
    <scope>NUCLEOTIDE SEQUENCE [LARGE SCALE GENOMIC DNA]</scope>
    <source>
        <tissue evidence="15">Leaf</tissue>
    </source>
</reference>
<evidence type="ECO:0000256" key="7">
    <source>
        <dbReference type="ARBA" id="ARBA00022701"/>
    </source>
</evidence>
<keyword evidence="10" id="KW-0206">Cytoskeleton</keyword>
<proteinExistence type="inferred from homology"/>
<dbReference type="GO" id="GO:0005876">
    <property type="term" value="C:spindle microtubule"/>
    <property type="evidence" value="ECO:0007669"/>
    <property type="project" value="InterPro"/>
</dbReference>
<dbReference type="EMBL" id="CP039351">
    <property type="protein sequence ID" value="QCD99237.1"/>
    <property type="molecule type" value="Genomic_DNA"/>
</dbReference>
<protein>
    <recommendedName>
        <fullName evidence="13">Protein FAM33A</fullName>
    </recommendedName>
</protein>
<keyword evidence="8" id="KW-0498">Mitosis</keyword>
<dbReference type="GO" id="GO:0000940">
    <property type="term" value="C:outer kinetochore"/>
    <property type="evidence" value="ECO:0007669"/>
    <property type="project" value="InterPro"/>
</dbReference>
<evidence type="ECO:0000313" key="16">
    <source>
        <dbReference type="Proteomes" id="UP000501690"/>
    </source>
</evidence>